<organism evidence="1 2">
    <name type="scientific">Leekyejoonella antrihumi</name>
    <dbReference type="NCBI Taxonomy" id="1660198"/>
    <lineage>
        <taxon>Bacteria</taxon>
        <taxon>Bacillati</taxon>
        <taxon>Actinomycetota</taxon>
        <taxon>Actinomycetes</taxon>
        <taxon>Micrococcales</taxon>
        <taxon>Dermacoccaceae</taxon>
        <taxon>Leekyejoonella</taxon>
    </lineage>
</organism>
<evidence type="ECO:0008006" key="3">
    <source>
        <dbReference type="Google" id="ProtNLM"/>
    </source>
</evidence>
<keyword evidence="2" id="KW-1185">Reference proteome</keyword>
<accession>A0A563E360</accession>
<dbReference type="InterPro" id="IPR024072">
    <property type="entry name" value="DHFR-like_dom_sf"/>
</dbReference>
<name>A0A563E360_9MICO</name>
<evidence type="ECO:0000313" key="1">
    <source>
        <dbReference type="EMBL" id="TWP36970.1"/>
    </source>
</evidence>
<evidence type="ECO:0000313" key="2">
    <source>
        <dbReference type="Proteomes" id="UP000320244"/>
    </source>
</evidence>
<comment type="caution">
    <text evidence="1">The sequence shown here is derived from an EMBL/GenBank/DDBJ whole genome shotgun (WGS) entry which is preliminary data.</text>
</comment>
<dbReference type="RefSeq" id="WP_146316213.1">
    <property type="nucleotide sequence ID" value="NZ_VCQV01000008.1"/>
</dbReference>
<sequence length="107" mass="11951">MTRTPLFTALSIDGFIADADNSLEWLFEASSVGRSEDGFRPFFAGAGAMVMGAHTYQWVLQHERLLDDPGEWHGYYGDTPCWFTAVDRDGRFIHLIYQVTTTAAAAN</sequence>
<proteinExistence type="predicted"/>
<dbReference type="SUPFAM" id="SSF53597">
    <property type="entry name" value="Dihydrofolate reductase-like"/>
    <property type="match status" value="1"/>
</dbReference>
<dbReference type="Proteomes" id="UP000320244">
    <property type="component" value="Unassembled WGS sequence"/>
</dbReference>
<dbReference type="Gene3D" id="3.40.430.10">
    <property type="entry name" value="Dihydrofolate Reductase, subunit A"/>
    <property type="match status" value="1"/>
</dbReference>
<reference evidence="1 2" key="2">
    <citation type="submission" date="2019-08" db="EMBL/GenBank/DDBJ databases">
        <title>Jejuicoccus antrihumi gen. nov., sp. nov., a new member of the family Dermacoccaceae isolated from a cave.</title>
        <authorList>
            <person name="Schumann P."/>
            <person name="Kim I.S."/>
        </authorList>
    </citation>
    <scope>NUCLEOTIDE SEQUENCE [LARGE SCALE GENOMIC DNA]</scope>
    <source>
        <strain evidence="1 2">C5-26</strain>
    </source>
</reference>
<dbReference type="OrthoDB" id="3427770at2"/>
<dbReference type="EMBL" id="VCQV01000008">
    <property type="protein sequence ID" value="TWP36970.1"/>
    <property type="molecule type" value="Genomic_DNA"/>
</dbReference>
<protein>
    <recommendedName>
        <fullName evidence="3">Dihydrofolate reductase</fullName>
    </recommendedName>
</protein>
<reference evidence="1 2" key="1">
    <citation type="submission" date="2019-05" db="EMBL/GenBank/DDBJ databases">
        <authorList>
            <person name="Lee S.D."/>
        </authorList>
    </citation>
    <scope>NUCLEOTIDE SEQUENCE [LARGE SCALE GENOMIC DNA]</scope>
    <source>
        <strain evidence="1 2">C5-26</strain>
    </source>
</reference>
<dbReference type="AlphaFoldDB" id="A0A563E360"/>
<gene>
    <name evidence="1" type="ORF">FGL98_07885</name>
</gene>